<evidence type="ECO:0000259" key="1">
    <source>
        <dbReference type="Pfam" id="PF04536"/>
    </source>
</evidence>
<dbReference type="PANTHER" id="PTHR35514:SF1">
    <property type="entry name" value="THYLAKOID LUMENAL 15.0 KDA PROTEIN 2, CHLOROPLASTIC"/>
    <property type="match status" value="1"/>
</dbReference>
<feature type="domain" description="TPM" evidence="1">
    <location>
        <begin position="95"/>
        <end position="187"/>
    </location>
</feature>
<dbReference type="Pfam" id="PF04536">
    <property type="entry name" value="TPM_phosphatase"/>
    <property type="match status" value="1"/>
</dbReference>
<dbReference type="InterPro" id="IPR007621">
    <property type="entry name" value="TPM_dom"/>
</dbReference>
<organism evidence="2 3">
    <name type="scientific">Zostera marina</name>
    <name type="common">Eelgrass</name>
    <dbReference type="NCBI Taxonomy" id="29655"/>
    <lineage>
        <taxon>Eukaryota</taxon>
        <taxon>Viridiplantae</taxon>
        <taxon>Streptophyta</taxon>
        <taxon>Embryophyta</taxon>
        <taxon>Tracheophyta</taxon>
        <taxon>Spermatophyta</taxon>
        <taxon>Magnoliopsida</taxon>
        <taxon>Liliopsida</taxon>
        <taxon>Zosteraceae</taxon>
        <taxon>Zostera</taxon>
    </lineage>
</organism>
<reference evidence="3" key="1">
    <citation type="journal article" date="2016" name="Nature">
        <title>The genome of the seagrass Zostera marina reveals angiosperm adaptation to the sea.</title>
        <authorList>
            <person name="Olsen J.L."/>
            <person name="Rouze P."/>
            <person name="Verhelst B."/>
            <person name="Lin Y.-C."/>
            <person name="Bayer T."/>
            <person name="Collen J."/>
            <person name="Dattolo E."/>
            <person name="De Paoli E."/>
            <person name="Dittami S."/>
            <person name="Maumus F."/>
            <person name="Michel G."/>
            <person name="Kersting A."/>
            <person name="Lauritano C."/>
            <person name="Lohaus R."/>
            <person name="Toepel M."/>
            <person name="Tonon T."/>
            <person name="Vanneste K."/>
            <person name="Amirebrahimi M."/>
            <person name="Brakel J."/>
            <person name="Bostroem C."/>
            <person name="Chovatia M."/>
            <person name="Grimwood J."/>
            <person name="Jenkins J.W."/>
            <person name="Jueterbock A."/>
            <person name="Mraz A."/>
            <person name="Stam W.T."/>
            <person name="Tice H."/>
            <person name="Bornberg-Bauer E."/>
            <person name="Green P.J."/>
            <person name="Pearson G.A."/>
            <person name="Procaccini G."/>
            <person name="Duarte C.M."/>
            <person name="Schmutz J."/>
            <person name="Reusch T.B.H."/>
            <person name="Van de Peer Y."/>
        </authorList>
    </citation>
    <scope>NUCLEOTIDE SEQUENCE [LARGE SCALE GENOMIC DNA]</scope>
    <source>
        <strain evidence="3">cv. Finnish</strain>
    </source>
</reference>
<dbReference type="OMA" id="MVLLPCH"/>
<proteinExistence type="predicted"/>
<keyword evidence="3" id="KW-1185">Reference proteome</keyword>
<protein>
    <submittedName>
        <fullName evidence="2">Thylakoid lumenal 15.0 kDa protein 2, chloroplastic</fullName>
    </submittedName>
</protein>
<gene>
    <name evidence="2" type="ORF">ZOSMA_25G00450</name>
</gene>
<dbReference type="PANTHER" id="PTHR35514">
    <property type="entry name" value="THYLAKOID LUMENAL 15.0 KDA PROTEIN 2, CHLOROPLASTIC"/>
    <property type="match status" value="1"/>
</dbReference>
<accession>A0A0K9PF31</accession>
<dbReference type="OrthoDB" id="417797at2759"/>
<dbReference type="AlphaFoldDB" id="A0A0K9PF31"/>
<evidence type="ECO:0000313" key="2">
    <source>
        <dbReference type="EMBL" id="KMZ67658.1"/>
    </source>
</evidence>
<dbReference type="STRING" id="29655.A0A0K9PF31"/>
<sequence>MSSSTLLLQFLPPVCYRSRAKTLKASSIHPPPSLWQARSDRIGFRKWIGESVSKSAKLAFSSAFALSLLMSGIDYADAKDGVNKPDWLPKEFTTVIDVAGFLSSGQENRLIQEIASLEKDTGYKLRILAQNFPETPGLAIKDFWKVDDKTIVFVADPTFGNIIHFNVGQSVDLEVPRNFWSRVEGKYGNMFYWRDNGEDASVDGAVMAITKCLRNPEDPNSCSEVF</sequence>
<dbReference type="EMBL" id="LFYR01000889">
    <property type="protein sequence ID" value="KMZ67658.1"/>
    <property type="molecule type" value="Genomic_DNA"/>
</dbReference>
<evidence type="ECO:0000313" key="3">
    <source>
        <dbReference type="Proteomes" id="UP000036987"/>
    </source>
</evidence>
<comment type="caution">
    <text evidence="2">The sequence shown here is derived from an EMBL/GenBank/DDBJ whole genome shotgun (WGS) entry which is preliminary data.</text>
</comment>
<dbReference type="Proteomes" id="UP000036987">
    <property type="component" value="Unassembled WGS sequence"/>
</dbReference>
<name>A0A0K9PF31_ZOSMR</name>